<dbReference type="InterPro" id="IPR010065">
    <property type="entry name" value="AA_ABC_transptr_permease_3TM"/>
</dbReference>
<dbReference type="CDD" id="cd06261">
    <property type="entry name" value="TM_PBP2"/>
    <property type="match status" value="1"/>
</dbReference>
<evidence type="ECO:0000313" key="10">
    <source>
        <dbReference type="EMBL" id="GIG50323.1"/>
    </source>
</evidence>
<evidence type="ECO:0000256" key="6">
    <source>
        <dbReference type="ARBA" id="ARBA00022989"/>
    </source>
</evidence>
<keyword evidence="3" id="KW-1003">Cell membrane</keyword>
<feature type="transmembrane region" description="Helical" evidence="8">
    <location>
        <begin position="17"/>
        <end position="35"/>
    </location>
</feature>
<evidence type="ECO:0000259" key="9">
    <source>
        <dbReference type="PROSITE" id="PS50928"/>
    </source>
</evidence>
<dbReference type="NCBIfam" id="TIGR01726">
    <property type="entry name" value="HEQRo_perm_3TM"/>
    <property type="match status" value="1"/>
</dbReference>
<dbReference type="RefSeq" id="WP_203851967.1">
    <property type="nucleotide sequence ID" value="NZ_BAAAVW010000027.1"/>
</dbReference>
<keyword evidence="11" id="KW-1185">Reference proteome</keyword>
<keyword evidence="4 8" id="KW-0812">Transmembrane</keyword>
<dbReference type="GO" id="GO:0043190">
    <property type="term" value="C:ATP-binding cassette (ABC) transporter complex"/>
    <property type="evidence" value="ECO:0007669"/>
    <property type="project" value="InterPro"/>
</dbReference>
<proteinExistence type="inferred from homology"/>
<feature type="transmembrane region" description="Helical" evidence="8">
    <location>
        <begin position="94"/>
        <end position="120"/>
    </location>
</feature>
<keyword evidence="7 8" id="KW-0472">Membrane</keyword>
<sequence>MDPTSVRAVPVRHYGRWAGAAVLVVIAVLFFRALLDSPNLEPATIGQYLFKDYVLHGVGVTLLLTAVAMVLGTAGAVVLAVLRLSANPVLRGGAWAFIWFFRGTPLLVQIIFWGFLGALFPRITLSVPFVGTLFDQPTSVVVSGTTAAILALSLNEMAYAAEIVRGGILSVDRGQTEAAHALGMSPALTMRRIVLPQAMRVIIPPMGNETITMLKSTALVSVIAGHDLMTVVQGVYGNNYKVIPLLVVAALWYLALVSVLSVAQFFVERRFGRGFAAPRGGLR</sequence>
<reference evidence="10" key="1">
    <citation type="submission" date="2021-01" db="EMBL/GenBank/DDBJ databases">
        <title>Whole genome shotgun sequence of Dactylosporangium siamense NBRC 106093.</title>
        <authorList>
            <person name="Komaki H."/>
            <person name="Tamura T."/>
        </authorList>
    </citation>
    <scope>NUCLEOTIDE SEQUENCE</scope>
    <source>
        <strain evidence="10">NBRC 106093</strain>
    </source>
</reference>
<evidence type="ECO:0000256" key="7">
    <source>
        <dbReference type="ARBA" id="ARBA00023136"/>
    </source>
</evidence>
<dbReference type="SUPFAM" id="SSF161098">
    <property type="entry name" value="MetI-like"/>
    <property type="match status" value="1"/>
</dbReference>
<gene>
    <name evidence="10" type="ORF">Dsi01nite_083640</name>
</gene>
<keyword evidence="6 8" id="KW-1133">Transmembrane helix</keyword>
<dbReference type="PROSITE" id="PS50928">
    <property type="entry name" value="ABC_TM1"/>
    <property type="match status" value="1"/>
</dbReference>
<evidence type="ECO:0000256" key="8">
    <source>
        <dbReference type="RuleBase" id="RU363032"/>
    </source>
</evidence>
<evidence type="ECO:0000256" key="3">
    <source>
        <dbReference type="ARBA" id="ARBA00022475"/>
    </source>
</evidence>
<dbReference type="FunFam" id="1.10.3720.10:FF:000006">
    <property type="entry name" value="Glutamate/aspartate ABC transporter, permease protein GltK"/>
    <property type="match status" value="1"/>
</dbReference>
<feature type="transmembrane region" description="Helical" evidence="8">
    <location>
        <begin position="55"/>
        <end position="82"/>
    </location>
</feature>
<dbReference type="EMBL" id="BONQ01000129">
    <property type="protein sequence ID" value="GIG50323.1"/>
    <property type="molecule type" value="Genomic_DNA"/>
</dbReference>
<organism evidence="10 11">
    <name type="scientific">Dactylosporangium siamense</name>
    <dbReference type="NCBI Taxonomy" id="685454"/>
    <lineage>
        <taxon>Bacteria</taxon>
        <taxon>Bacillati</taxon>
        <taxon>Actinomycetota</taxon>
        <taxon>Actinomycetes</taxon>
        <taxon>Micromonosporales</taxon>
        <taxon>Micromonosporaceae</taxon>
        <taxon>Dactylosporangium</taxon>
    </lineage>
</organism>
<dbReference type="InterPro" id="IPR043429">
    <property type="entry name" value="ArtM/GltK/GlnP/TcyL/YhdX-like"/>
</dbReference>
<dbReference type="Pfam" id="PF00528">
    <property type="entry name" value="BPD_transp_1"/>
    <property type="match status" value="1"/>
</dbReference>
<feature type="transmembrane region" description="Helical" evidence="8">
    <location>
        <begin position="140"/>
        <end position="161"/>
    </location>
</feature>
<comment type="similarity">
    <text evidence="8">Belongs to the binding-protein-dependent transport system permease family.</text>
</comment>
<feature type="domain" description="ABC transmembrane type-1" evidence="9">
    <location>
        <begin position="58"/>
        <end position="264"/>
    </location>
</feature>
<evidence type="ECO:0000256" key="1">
    <source>
        <dbReference type="ARBA" id="ARBA00004651"/>
    </source>
</evidence>
<keyword evidence="2 8" id="KW-0813">Transport</keyword>
<dbReference type="PANTHER" id="PTHR30614">
    <property type="entry name" value="MEMBRANE COMPONENT OF AMINO ACID ABC TRANSPORTER"/>
    <property type="match status" value="1"/>
</dbReference>
<comment type="subcellular location">
    <subcellularLocation>
        <location evidence="1 8">Cell membrane</location>
        <topology evidence="1 8">Multi-pass membrane protein</topology>
    </subcellularLocation>
</comment>
<dbReference type="GO" id="GO:0022857">
    <property type="term" value="F:transmembrane transporter activity"/>
    <property type="evidence" value="ECO:0007669"/>
    <property type="project" value="InterPro"/>
</dbReference>
<dbReference type="GO" id="GO:0006865">
    <property type="term" value="P:amino acid transport"/>
    <property type="evidence" value="ECO:0007669"/>
    <property type="project" value="UniProtKB-KW"/>
</dbReference>
<name>A0A919UH46_9ACTN</name>
<keyword evidence="5" id="KW-0029">Amino-acid transport</keyword>
<comment type="caution">
    <text evidence="10">The sequence shown here is derived from an EMBL/GenBank/DDBJ whole genome shotgun (WGS) entry which is preliminary data.</text>
</comment>
<evidence type="ECO:0000313" key="11">
    <source>
        <dbReference type="Proteomes" id="UP000660611"/>
    </source>
</evidence>
<evidence type="ECO:0000256" key="5">
    <source>
        <dbReference type="ARBA" id="ARBA00022970"/>
    </source>
</evidence>
<dbReference type="InterPro" id="IPR035906">
    <property type="entry name" value="MetI-like_sf"/>
</dbReference>
<feature type="transmembrane region" description="Helical" evidence="8">
    <location>
        <begin position="242"/>
        <end position="267"/>
    </location>
</feature>
<dbReference type="PANTHER" id="PTHR30614:SF0">
    <property type="entry name" value="L-CYSTINE TRANSPORT SYSTEM PERMEASE PROTEIN TCYL"/>
    <property type="match status" value="1"/>
</dbReference>
<dbReference type="Gene3D" id="1.10.3720.10">
    <property type="entry name" value="MetI-like"/>
    <property type="match status" value="1"/>
</dbReference>
<evidence type="ECO:0000256" key="2">
    <source>
        <dbReference type="ARBA" id="ARBA00022448"/>
    </source>
</evidence>
<dbReference type="AlphaFoldDB" id="A0A919UH46"/>
<accession>A0A919UH46</accession>
<evidence type="ECO:0000256" key="4">
    <source>
        <dbReference type="ARBA" id="ARBA00022692"/>
    </source>
</evidence>
<dbReference type="Proteomes" id="UP000660611">
    <property type="component" value="Unassembled WGS sequence"/>
</dbReference>
<dbReference type="InterPro" id="IPR000515">
    <property type="entry name" value="MetI-like"/>
</dbReference>
<protein>
    <submittedName>
        <fullName evidence="10">Polar amino acid ABC transporter permease</fullName>
    </submittedName>
</protein>